<dbReference type="AlphaFoldDB" id="A0AAD6J4I0"/>
<protein>
    <submittedName>
        <fullName evidence="1">Uncharacterized protein</fullName>
    </submittedName>
</protein>
<dbReference type="EMBL" id="JAQGDS010000001">
    <property type="protein sequence ID" value="KAJ6263931.1"/>
    <property type="molecule type" value="Genomic_DNA"/>
</dbReference>
<evidence type="ECO:0000313" key="2">
    <source>
        <dbReference type="Proteomes" id="UP001221413"/>
    </source>
</evidence>
<evidence type="ECO:0000313" key="1">
    <source>
        <dbReference type="EMBL" id="KAJ6263931.1"/>
    </source>
</evidence>
<keyword evidence="2" id="KW-1185">Reference proteome</keyword>
<dbReference type="Proteomes" id="UP001221413">
    <property type="component" value="Unassembled WGS sequence"/>
</dbReference>
<organism evidence="1 2">
    <name type="scientific">Drechslerella dactyloides</name>
    <name type="common">Nematode-trapping fungus</name>
    <name type="synonym">Arthrobotrys dactyloides</name>
    <dbReference type="NCBI Taxonomy" id="74499"/>
    <lineage>
        <taxon>Eukaryota</taxon>
        <taxon>Fungi</taxon>
        <taxon>Dikarya</taxon>
        <taxon>Ascomycota</taxon>
        <taxon>Pezizomycotina</taxon>
        <taxon>Orbiliomycetes</taxon>
        <taxon>Orbiliales</taxon>
        <taxon>Orbiliaceae</taxon>
        <taxon>Drechslerella</taxon>
    </lineage>
</organism>
<accession>A0AAD6J4I0</accession>
<comment type="caution">
    <text evidence="1">The sequence shown here is derived from an EMBL/GenBank/DDBJ whole genome shotgun (WGS) entry which is preliminary data.</text>
</comment>
<gene>
    <name evidence="1" type="ORF">Dda_0068</name>
</gene>
<proteinExistence type="predicted"/>
<sequence length="325" mass="36775">MAAISNDPVFTVQQIKAASPESNEHIAKRFALCRLSAERRNPWKLLTTSILWDGQIGTENPSDESEAVIPVVFRQAKNPCLELPITVFGSFDFEKAIQSLGQSRGAATYAMRITNQNGIVFESCRQGVPESGDQYEISEFQLLQKYKQPVGPCRAFGNWSWEILVSHGVGNSSVTCYKSVTKTRLEFYFVLGGLGRPFCYDVMKIAFVPLEDIVGINGSGVENDKEHCVRHLVQQLWQYAGSKLRYPNQMPGTGTWGLRAGANQHWLQRRDDPRFSFFELRQFLLREETANCSDLAVMMMLLCEELGSTRVDTLYTFSDFEFIHP</sequence>
<name>A0AAD6J4I0_DREDA</name>
<reference evidence="1" key="1">
    <citation type="submission" date="2023-01" db="EMBL/GenBank/DDBJ databases">
        <title>The chitinases involved in constricting ring structure development in the nematode-trapping fungus Drechslerella dactyloides.</title>
        <authorList>
            <person name="Wang R."/>
            <person name="Zhang L."/>
            <person name="Tang P."/>
            <person name="Li S."/>
            <person name="Liang L."/>
        </authorList>
    </citation>
    <scope>NUCLEOTIDE SEQUENCE</scope>
    <source>
        <strain evidence="1">YMF1.00031</strain>
    </source>
</reference>